<sequence>IILFQDNNKLLQWDNQDCAFYFLIQLIKIFHYNQYPL</sequence>
<evidence type="ECO:0000313" key="1">
    <source>
        <dbReference type="EMBL" id="CAF4041249.1"/>
    </source>
</evidence>
<protein>
    <submittedName>
        <fullName evidence="1">Uncharacterized protein</fullName>
    </submittedName>
</protein>
<comment type="caution">
    <text evidence="1">The sequence shown here is derived from an EMBL/GenBank/DDBJ whole genome shotgun (WGS) entry which is preliminary data.</text>
</comment>
<organism evidence="1 2">
    <name type="scientific">Rotaria sordida</name>
    <dbReference type="NCBI Taxonomy" id="392033"/>
    <lineage>
        <taxon>Eukaryota</taxon>
        <taxon>Metazoa</taxon>
        <taxon>Spiralia</taxon>
        <taxon>Gnathifera</taxon>
        <taxon>Rotifera</taxon>
        <taxon>Eurotatoria</taxon>
        <taxon>Bdelloidea</taxon>
        <taxon>Philodinida</taxon>
        <taxon>Philodinidae</taxon>
        <taxon>Rotaria</taxon>
    </lineage>
</organism>
<evidence type="ECO:0000313" key="2">
    <source>
        <dbReference type="Proteomes" id="UP000663874"/>
    </source>
</evidence>
<dbReference type="EMBL" id="CAJOBE010007618">
    <property type="protein sequence ID" value="CAF4041249.1"/>
    <property type="molecule type" value="Genomic_DNA"/>
</dbReference>
<feature type="non-terminal residue" evidence="1">
    <location>
        <position position="1"/>
    </location>
</feature>
<dbReference type="AlphaFoldDB" id="A0A819RNQ8"/>
<gene>
    <name evidence="1" type="ORF">FNK824_LOCUS28188</name>
</gene>
<reference evidence="1" key="1">
    <citation type="submission" date="2021-02" db="EMBL/GenBank/DDBJ databases">
        <authorList>
            <person name="Nowell W R."/>
        </authorList>
    </citation>
    <scope>NUCLEOTIDE SEQUENCE</scope>
</reference>
<dbReference type="Proteomes" id="UP000663874">
    <property type="component" value="Unassembled WGS sequence"/>
</dbReference>
<accession>A0A819RNQ8</accession>
<name>A0A819RNQ8_9BILA</name>
<proteinExistence type="predicted"/>